<feature type="region of interest" description="Disordered" evidence="1">
    <location>
        <begin position="121"/>
        <end position="191"/>
    </location>
</feature>
<proteinExistence type="predicted"/>
<name>A0A0B5ALB3_9BACL</name>
<dbReference type="KEGG" id="jeo:JMA_01850"/>
<organism evidence="2 3">
    <name type="scientific">Jeotgalibacillus malaysiensis</name>
    <dbReference type="NCBI Taxonomy" id="1508404"/>
    <lineage>
        <taxon>Bacteria</taxon>
        <taxon>Bacillati</taxon>
        <taxon>Bacillota</taxon>
        <taxon>Bacilli</taxon>
        <taxon>Bacillales</taxon>
        <taxon>Caryophanaceae</taxon>
        <taxon>Jeotgalibacillus</taxon>
    </lineage>
</organism>
<dbReference type="OrthoDB" id="2450817at2"/>
<dbReference type="Proteomes" id="UP000031449">
    <property type="component" value="Chromosome"/>
</dbReference>
<evidence type="ECO:0000313" key="2">
    <source>
        <dbReference type="EMBL" id="AJD89502.1"/>
    </source>
</evidence>
<dbReference type="BioCyc" id="JESP1508404:G14D9-9389-MONOMER"/>
<evidence type="ECO:0000256" key="1">
    <source>
        <dbReference type="SAM" id="MobiDB-lite"/>
    </source>
</evidence>
<reference evidence="2 3" key="1">
    <citation type="submission" date="2014-08" db="EMBL/GenBank/DDBJ databases">
        <title>Complete genome of a marine bacteria Jeotgalibacillus malaysiensis.</title>
        <authorList>
            <person name="Yaakop A.S."/>
            <person name="Chan K.-G."/>
            <person name="Goh K.M."/>
        </authorList>
    </citation>
    <scope>NUCLEOTIDE SEQUENCE [LARGE SCALE GENOMIC DNA]</scope>
    <source>
        <strain evidence="2 3">D5</strain>
    </source>
</reference>
<keyword evidence="3" id="KW-1185">Reference proteome</keyword>
<gene>
    <name evidence="2" type="ORF">JMA_01850</name>
</gene>
<dbReference type="STRING" id="1508404.JMA_01850"/>
<protein>
    <submittedName>
        <fullName evidence="2">Uncharacterized protein</fullName>
    </submittedName>
</protein>
<evidence type="ECO:0000313" key="3">
    <source>
        <dbReference type="Proteomes" id="UP000031449"/>
    </source>
</evidence>
<dbReference type="HOGENOM" id="CLU_558698_0_0_9"/>
<dbReference type="EMBL" id="CP009416">
    <property type="protein sequence ID" value="AJD89502.1"/>
    <property type="molecule type" value="Genomic_DNA"/>
</dbReference>
<dbReference type="AlphaFoldDB" id="A0A0B5ALB3"/>
<sequence>MKSIMKKLPPIIIILFLVAQSFLFSYTYAVTPWSGNTWEGNTWQGNTWDGHTWEGSIFEGGTFQGNSFSGNGIQGNPGTIEGVQWQGPPWSIQPWAGVILTPPPSFNGNPILVPGMTPDGPIDGTAGSMPGPINGAPGTAPGGPMNGAPSINPGDQVAGGPGQSPAYPFNPNTGQSGPLAPGAPNGSVAGGNGQASGVPYINQNSYGAGYQGPLLEKMGLAGYPITTNEESGYNFNGYDVTKFLVHDMGRAHLDLIDDSIRLGDDFGYGNTFDLRKAALLGGLKVGFKDNSLVDFVDTVDTGASMYTNGKMGYDALRSGGTLVDLGRGGTSAALTAGSTGSALGGASNAASSIGAVSRLGAVSAGIGVGFGIYETATKGIDFINMDSSTPTNERVAQGADTMASLGETLVNGGLLASAFPGTQAAAPFLLVGGAAIWGVAKGTKLIAENWDSIKKFGKSVGDGAKKAYNSVKDAVGGGLDTVAGWFGK</sequence>
<accession>A0A0B5ALB3</accession>